<feature type="region of interest" description="Disordered" evidence="1">
    <location>
        <begin position="216"/>
        <end position="252"/>
    </location>
</feature>
<dbReference type="EMBL" id="NBII01000007">
    <property type="protein sequence ID" value="PAV17434.1"/>
    <property type="molecule type" value="Genomic_DNA"/>
</dbReference>
<dbReference type="InParanoid" id="A0A286UD21"/>
<protein>
    <submittedName>
        <fullName evidence="2">Uncharacterized protein</fullName>
    </submittedName>
</protein>
<dbReference type="Proteomes" id="UP000217199">
    <property type="component" value="Unassembled WGS sequence"/>
</dbReference>
<accession>A0A286UD21</accession>
<feature type="compositionally biased region" description="Basic and acidic residues" evidence="1">
    <location>
        <begin position="233"/>
        <end position="244"/>
    </location>
</feature>
<evidence type="ECO:0000256" key="1">
    <source>
        <dbReference type="SAM" id="MobiDB-lite"/>
    </source>
</evidence>
<name>A0A286UD21_9AGAM</name>
<keyword evidence="3" id="KW-1185">Reference proteome</keyword>
<organism evidence="2 3">
    <name type="scientific">Pyrrhoderma noxium</name>
    <dbReference type="NCBI Taxonomy" id="2282107"/>
    <lineage>
        <taxon>Eukaryota</taxon>
        <taxon>Fungi</taxon>
        <taxon>Dikarya</taxon>
        <taxon>Basidiomycota</taxon>
        <taxon>Agaricomycotina</taxon>
        <taxon>Agaricomycetes</taxon>
        <taxon>Hymenochaetales</taxon>
        <taxon>Hymenochaetaceae</taxon>
        <taxon>Pyrrhoderma</taxon>
    </lineage>
</organism>
<sequence length="252" mass="28952">MRLPYKVTCEVVPGKGQQNSYRLTSSVNGNHNYESIRTTGSSHDKNWSYNPSVPLKKIKPDELEHGDVVIVVNLGKRHDKTGELFHWTFYVHDQEHGYLYSSEGKEGVVARKGEILTQQLGYARVIGKLKGVWSKKKLGCHLDHPVKLPKGIHYHTSEWCAKVLKGMKDFKLIELPSTVSVETLVREMLHKAKERRRRVLVALYRQAYELALEEELEREGQDASTESEVIEPPNRKEPEIDKNYDGLLEAYE</sequence>
<dbReference type="AlphaFoldDB" id="A0A286UD21"/>
<evidence type="ECO:0000313" key="3">
    <source>
        <dbReference type="Proteomes" id="UP000217199"/>
    </source>
</evidence>
<reference evidence="2 3" key="1">
    <citation type="journal article" date="2017" name="Mol. Ecol.">
        <title>Comparative and population genomic landscape of Phellinus noxius: A hypervariable fungus causing root rot in trees.</title>
        <authorList>
            <person name="Chung C.L."/>
            <person name="Lee T.J."/>
            <person name="Akiba M."/>
            <person name="Lee H.H."/>
            <person name="Kuo T.H."/>
            <person name="Liu D."/>
            <person name="Ke H.M."/>
            <person name="Yokoi T."/>
            <person name="Roa M.B."/>
            <person name="Lu M.J."/>
            <person name="Chang Y.Y."/>
            <person name="Ann P.J."/>
            <person name="Tsai J.N."/>
            <person name="Chen C.Y."/>
            <person name="Tzean S.S."/>
            <person name="Ota Y."/>
            <person name="Hattori T."/>
            <person name="Sahashi N."/>
            <person name="Liou R.F."/>
            <person name="Kikuchi T."/>
            <person name="Tsai I.J."/>
        </authorList>
    </citation>
    <scope>NUCLEOTIDE SEQUENCE [LARGE SCALE GENOMIC DNA]</scope>
    <source>
        <strain evidence="2 3">FFPRI411160</strain>
    </source>
</reference>
<comment type="caution">
    <text evidence="2">The sequence shown here is derived from an EMBL/GenBank/DDBJ whole genome shotgun (WGS) entry which is preliminary data.</text>
</comment>
<evidence type="ECO:0000313" key="2">
    <source>
        <dbReference type="EMBL" id="PAV17434.1"/>
    </source>
</evidence>
<gene>
    <name evidence="2" type="ORF">PNOK_0749800</name>
</gene>
<proteinExistence type="predicted"/>